<dbReference type="STRING" id="3880.A0A072VE42"/>
<sequence length="203" mass="22695">MLMPTTGIGMNYAKDDMNFIQQVQRHYVVVIGEEIDLEIELGEDDPSFGNTIVIGVPLRGSFAEEHGESADGGVGERNELTPTNGLVSDVKDGMPRTFCYVCREFGWKHQRNPYGNEGSCNMQMNTLEDHNNKLLNKEAYCLQSVSKYKITALKPVYIKAVMSKTVGSILKATVKRDPHEAEFIQAVHEVVQDLERVIGKNSQ</sequence>
<feature type="domain" description="C17orf113 probable zinc finger" evidence="2">
    <location>
        <begin position="86"/>
        <end position="145"/>
    </location>
</feature>
<feature type="region of interest" description="Disordered" evidence="1">
    <location>
        <begin position="66"/>
        <end position="87"/>
    </location>
</feature>
<organism evidence="3 5">
    <name type="scientific">Medicago truncatula</name>
    <name type="common">Barrel medic</name>
    <name type="synonym">Medicago tribuloides</name>
    <dbReference type="NCBI Taxonomy" id="3880"/>
    <lineage>
        <taxon>Eukaryota</taxon>
        <taxon>Viridiplantae</taxon>
        <taxon>Streptophyta</taxon>
        <taxon>Embryophyta</taxon>
        <taxon>Tracheophyta</taxon>
        <taxon>Spermatophyta</taxon>
        <taxon>Magnoliopsida</taxon>
        <taxon>eudicotyledons</taxon>
        <taxon>Gunneridae</taxon>
        <taxon>Pentapetalae</taxon>
        <taxon>rosids</taxon>
        <taxon>fabids</taxon>
        <taxon>Fabales</taxon>
        <taxon>Fabaceae</taxon>
        <taxon>Papilionoideae</taxon>
        <taxon>50 kb inversion clade</taxon>
        <taxon>NPAAA clade</taxon>
        <taxon>Hologalegina</taxon>
        <taxon>IRL clade</taxon>
        <taxon>Trifolieae</taxon>
        <taxon>Medicago</taxon>
    </lineage>
</organism>
<evidence type="ECO:0000313" key="3">
    <source>
        <dbReference type="EMBL" id="KEH40087.1"/>
    </source>
</evidence>
<evidence type="ECO:0000256" key="1">
    <source>
        <dbReference type="SAM" id="MobiDB-lite"/>
    </source>
</evidence>
<dbReference type="HOGENOM" id="CLU_1350674_0_0_1"/>
<dbReference type="InterPro" id="IPR057456">
    <property type="entry name" value="Znf_C17orf113"/>
</dbReference>
<dbReference type="Gene3D" id="1.10.285.10">
    <property type="entry name" value="Glutamate Dehydrogenase, chain A, domain 3"/>
    <property type="match status" value="1"/>
</dbReference>
<dbReference type="PANTHER" id="PTHR43571:SF1">
    <property type="entry name" value="NADP-SPECIFIC GLUTAMATE DEHYDROGENASE 1-RELATED"/>
    <property type="match status" value="1"/>
</dbReference>
<dbReference type="Pfam" id="PF25431">
    <property type="entry name" value="zf-C17orf113"/>
    <property type="match status" value="1"/>
</dbReference>
<accession>A0A072VE42</accession>
<protein>
    <submittedName>
        <fullName evidence="3">Glutamate dehydrogenase (NADP+)</fullName>
    </submittedName>
</protein>
<reference evidence="3 5" key="2">
    <citation type="journal article" date="2014" name="BMC Genomics">
        <title>An improved genome release (version Mt4.0) for the model legume Medicago truncatula.</title>
        <authorList>
            <person name="Tang H."/>
            <person name="Krishnakumar V."/>
            <person name="Bidwell S."/>
            <person name="Rosen B."/>
            <person name="Chan A."/>
            <person name="Zhou S."/>
            <person name="Gentzbittel L."/>
            <person name="Childs K.L."/>
            <person name="Yandell M."/>
            <person name="Gundlach H."/>
            <person name="Mayer K.F."/>
            <person name="Schwartz D.C."/>
            <person name="Town C.D."/>
        </authorList>
    </citation>
    <scope>GENOME REANNOTATION</scope>
    <source>
        <strain evidence="3">A17</strain>
        <strain evidence="4 5">cv. Jemalong A17</strain>
    </source>
</reference>
<dbReference type="Proteomes" id="UP000002051">
    <property type="component" value="Unassembled WGS sequence"/>
</dbReference>
<dbReference type="AlphaFoldDB" id="A0A072VE42"/>
<evidence type="ECO:0000259" key="2">
    <source>
        <dbReference type="Pfam" id="PF25431"/>
    </source>
</evidence>
<evidence type="ECO:0000313" key="4">
    <source>
        <dbReference type="EnsemblPlants" id="KEH40087"/>
    </source>
</evidence>
<name>A0A072VE42_MEDTR</name>
<gene>
    <name evidence="3" type="ordered locus">MTR_1g021885</name>
</gene>
<proteinExistence type="predicted"/>
<reference evidence="4" key="3">
    <citation type="submission" date="2015-04" db="UniProtKB">
        <authorList>
            <consortium name="EnsemblPlants"/>
        </authorList>
    </citation>
    <scope>IDENTIFICATION</scope>
    <source>
        <strain evidence="4">cv. Jemalong A17</strain>
    </source>
</reference>
<reference evidence="3 5" key="1">
    <citation type="journal article" date="2011" name="Nature">
        <title>The Medicago genome provides insight into the evolution of rhizobial symbioses.</title>
        <authorList>
            <person name="Young N.D."/>
            <person name="Debelle F."/>
            <person name="Oldroyd G.E."/>
            <person name="Geurts R."/>
            <person name="Cannon S.B."/>
            <person name="Udvardi M.K."/>
            <person name="Benedito V.A."/>
            <person name="Mayer K.F."/>
            <person name="Gouzy J."/>
            <person name="Schoof H."/>
            <person name="Van de Peer Y."/>
            <person name="Proost S."/>
            <person name="Cook D.R."/>
            <person name="Meyers B.C."/>
            <person name="Spannagl M."/>
            <person name="Cheung F."/>
            <person name="De Mita S."/>
            <person name="Krishnakumar V."/>
            <person name="Gundlach H."/>
            <person name="Zhou S."/>
            <person name="Mudge J."/>
            <person name="Bharti A.K."/>
            <person name="Murray J.D."/>
            <person name="Naoumkina M.A."/>
            <person name="Rosen B."/>
            <person name="Silverstein K.A."/>
            <person name="Tang H."/>
            <person name="Rombauts S."/>
            <person name="Zhao P.X."/>
            <person name="Zhou P."/>
            <person name="Barbe V."/>
            <person name="Bardou P."/>
            <person name="Bechner M."/>
            <person name="Bellec A."/>
            <person name="Berger A."/>
            <person name="Berges H."/>
            <person name="Bidwell S."/>
            <person name="Bisseling T."/>
            <person name="Choisne N."/>
            <person name="Couloux A."/>
            <person name="Denny R."/>
            <person name="Deshpande S."/>
            <person name="Dai X."/>
            <person name="Doyle J.J."/>
            <person name="Dudez A.M."/>
            <person name="Farmer A.D."/>
            <person name="Fouteau S."/>
            <person name="Franken C."/>
            <person name="Gibelin C."/>
            <person name="Gish J."/>
            <person name="Goldstein S."/>
            <person name="Gonzalez A.J."/>
            <person name="Green P.J."/>
            <person name="Hallab A."/>
            <person name="Hartog M."/>
            <person name="Hua A."/>
            <person name="Humphray S.J."/>
            <person name="Jeong D.H."/>
            <person name="Jing Y."/>
            <person name="Jocker A."/>
            <person name="Kenton S.M."/>
            <person name="Kim D.J."/>
            <person name="Klee K."/>
            <person name="Lai H."/>
            <person name="Lang C."/>
            <person name="Lin S."/>
            <person name="Macmil S.L."/>
            <person name="Magdelenat G."/>
            <person name="Matthews L."/>
            <person name="McCorrison J."/>
            <person name="Monaghan E.L."/>
            <person name="Mun J.H."/>
            <person name="Najar F.Z."/>
            <person name="Nicholson C."/>
            <person name="Noirot C."/>
            <person name="O'Bleness M."/>
            <person name="Paule C.R."/>
            <person name="Poulain J."/>
            <person name="Prion F."/>
            <person name="Qin B."/>
            <person name="Qu C."/>
            <person name="Retzel E.F."/>
            <person name="Riddle C."/>
            <person name="Sallet E."/>
            <person name="Samain S."/>
            <person name="Samson N."/>
            <person name="Sanders I."/>
            <person name="Saurat O."/>
            <person name="Scarpelli C."/>
            <person name="Schiex T."/>
            <person name="Segurens B."/>
            <person name="Severin A.J."/>
            <person name="Sherrier D.J."/>
            <person name="Shi R."/>
            <person name="Sims S."/>
            <person name="Singer S.R."/>
            <person name="Sinharoy S."/>
            <person name="Sterck L."/>
            <person name="Viollet A."/>
            <person name="Wang B.B."/>
            <person name="Wang K."/>
            <person name="Wang M."/>
            <person name="Wang X."/>
            <person name="Warfsmann J."/>
            <person name="Weissenbach J."/>
            <person name="White D.D."/>
            <person name="White J.D."/>
            <person name="Wiley G.B."/>
            <person name="Wincker P."/>
            <person name="Xing Y."/>
            <person name="Yang L."/>
            <person name="Yao Z."/>
            <person name="Ying F."/>
            <person name="Zhai J."/>
            <person name="Zhou L."/>
            <person name="Zuber A."/>
            <person name="Denarie J."/>
            <person name="Dixon R.A."/>
            <person name="May G.D."/>
            <person name="Schwartz D.C."/>
            <person name="Rogers J."/>
            <person name="Quetier F."/>
            <person name="Town C.D."/>
            <person name="Roe B.A."/>
        </authorList>
    </citation>
    <scope>NUCLEOTIDE SEQUENCE [LARGE SCALE GENOMIC DNA]</scope>
    <source>
        <strain evidence="3">A17</strain>
        <strain evidence="4 5">cv. Jemalong A17</strain>
    </source>
</reference>
<dbReference type="InterPro" id="IPR050724">
    <property type="entry name" value="Glu_Leu_Phe_Val_DH"/>
</dbReference>
<dbReference type="EnsemblPlants" id="KEH40087">
    <property type="protein sequence ID" value="KEH40087"/>
    <property type="gene ID" value="MTR_1g021885"/>
</dbReference>
<dbReference type="PANTHER" id="PTHR43571">
    <property type="entry name" value="NADP-SPECIFIC GLUTAMATE DEHYDROGENASE 1-RELATED"/>
    <property type="match status" value="1"/>
</dbReference>
<keyword evidence="5" id="KW-1185">Reference proteome</keyword>
<evidence type="ECO:0000313" key="5">
    <source>
        <dbReference type="Proteomes" id="UP000002051"/>
    </source>
</evidence>
<feature type="compositionally biased region" description="Basic and acidic residues" evidence="1">
    <location>
        <begin position="66"/>
        <end position="79"/>
    </location>
</feature>
<dbReference type="EMBL" id="CM001217">
    <property type="protein sequence ID" value="KEH40087.1"/>
    <property type="molecule type" value="Genomic_DNA"/>
</dbReference>